<accession>A0A9Q1JJC0</accession>
<dbReference type="Proteomes" id="UP001153076">
    <property type="component" value="Unassembled WGS sequence"/>
</dbReference>
<sequence>MTMCPNEIRKTLDNESLIPWDTLIEDDSLSEEFSDNEYVPEIERDLDTAVDDDWETKVEDVETTNDEWVAIRAKIAEYKKQKVLERITSAEEVGITFGTVERLKDAISRFTIAQGYDLKIDILANQRIGGCSEERSWGCHIEEITYKAKEAAHEMLHDSPLLKARKAH</sequence>
<keyword evidence="2" id="KW-1185">Reference proteome</keyword>
<organism evidence="1 2">
    <name type="scientific">Carnegiea gigantea</name>
    <dbReference type="NCBI Taxonomy" id="171969"/>
    <lineage>
        <taxon>Eukaryota</taxon>
        <taxon>Viridiplantae</taxon>
        <taxon>Streptophyta</taxon>
        <taxon>Embryophyta</taxon>
        <taxon>Tracheophyta</taxon>
        <taxon>Spermatophyta</taxon>
        <taxon>Magnoliopsida</taxon>
        <taxon>eudicotyledons</taxon>
        <taxon>Gunneridae</taxon>
        <taxon>Pentapetalae</taxon>
        <taxon>Caryophyllales</taxon>
        <taxon>Cactineae</taxon>
        <taxon>Cactaceae</taxon>
        <taxon>Cactoideae</taxon>
        <taxon>Echinocereeae</taxon>
        <taxon>Carnegiea</taxon>
    </lineage>
</organism>
<dbReference type="EMBL" id="JAKOGI010003620">
    <property type="protein sequence ID" value="KAJ8420275.1"/>
    <property type="molecule type" value="Genomic_DNA"/>
</dbReference>
<reference evidence="1" key="1">
    <citation type="submission" date="2022-04" db="EMBL/GenBank/DDBJ databases">
        <title>Carnegiea gigantea Genome sequencing and assembly v2.</title>
        <authorList>
            <person name="Copetti D."/>
            <person name="Sanderson M.J."/>
            <person name="Burquez A."/>
            <person name="Wojciechowski M.F."/>
        </authorList>
    </citation>
    <scope>NUCLEOTIDE SEQUENCE</scope>
    <source>
        <strain evidence="1">SGP5-SGP5p</strain>
        <tissue evidence="1">Aerial part</tissue>
    </source>
</reference>
<evidence type="ECO:0000313" key="1">
    <source>
        <dbReference type="EMBL" id="KAJ8420275.1"/>
    </source>
</evidence>
<proteinExistence type="predicted"/>
<gene>
    <name evidence="1" type="ORF">Cgig2_032982</name>
</gene>
<comment type="caution">
    <text evidence="1">The sequence shown here is derived from an EMBL/GenBank/DDBJ whole genome shotgun (WGS) entry which is preliminary data.</text>
</comment>
<evidence type="ECO:0000313" key="2">
    <source>
        <dbReference type="Proteomes" id="UP001153076"/>
    </source>
</evidence>
<name>A0A9Q1JJC0_9CARY</name>
<protein>
    <submittedName>
        <fullName evidence="1">Uncharacterized protein</fullName>
    </submittedName>
</protein>
<dbReference type="AlphaFoldDB" id="A0A9Q1JJC0"/>